<name>A0A8H4R280_9AGAR</name>
<gene>
    <name evidence="1" type="ORF">D9613_009134</name>
</gene>
<dbReference type="EMBL" id="JAACJL010000002">
    <property type="protein sequence ID" value="KAF4622055.1"/>
    <property type="molecule type" value="Genomic_DNA"/>
</dbReference>
<reference evidence="1 2" key="1">
    <citation type="submission" date="2019-12" db="EMBL/GenBank/DDBJ databases">
        <authorList>
            <person name="Floudas D."/>
            <person name="Bentzer J."/>
            <person name="Ahren D."/>
            <person name="Johansson T."/>
            <person name="Persson P."/>
            <person name="Tunlid A."/>
        </authorList>
    </citation>
    <scope>NUCLEOTIDE SEQUENCE [LARGE SCALE GENOMIC DNA]</scope>
    <source>
        <strain evidence="1 2">CBS 102.39</strain>
    </source>
</reference>
<protein>
    <submittedName>
        <fullName evidence="1">Uncharacterized protein</fullName>
    </submittedName>
</protein>
<accession>A0A8H4R280</accession>
<organism evidence="1 2">
    <name type="scientific">Agrocybe pediades</name>
    <dbReference type="NCBI Taxonomy" id="84607"/>
    <lineage>
        <taxon>Eukaryota</taxon>
        <taxon>Fungi</taxon>
        <taxon>Dikarya</taxon>
        <taxon>Basidiomycota</taxon>
        <taxon>Agaricomycotina</taxon>
        <taxon>Agaricomycetes</taxon>
        <taxon>Agaricomycetidae</taxon>
        <taxon>Agaricales</taxon>
        <taxon>Agaricineae</taxon>
        <taxon>Strophariaceae</taxon>
        <taxon>Agrocybe</taxon>
    </lineage>
</organism>
<dbReference type="Proteomes" id="UP000521872">
    <property type="component" value="Unassembled WGS sequence"/>
</dbReference>
<dbReference type="AlphaFoldDB" id="A0A8H4R280"/>
<proteinExistence type="predicted"/>
<evidence type="ECO:0000313" key="1">
    <source>
        <dbReference type="EMBL" id="KAF4622055.1"/>
    </source>
</evidence>
<evidence type="ECO:0000313" key="2">
    <source>
        <dbReference type="Proteomes" id="UP000521872"/>
    </source>
</evidence>
<keyword evidence="2" id="KW-1185">Reference proteome</keyword>
<sequence length="92" mass="10087">MEWSGIMAFTGDGDPSVGPVMSPFKDDNVLGAETENNYDGQYLAVGFSGDGMPRDYACAEVSVEIIAAEINSDEWTVPIWLPQHSLSWAYEH</sequence>
<comment type="caution">
    <text evidence="1">The sequence shown here is derived from an EMBL/GenBank/DDBJ whole genome shotgun (WGS) entry which is preliminary data.</text>
</comment>